<organism evidence="1 2">
    <name type="scientific">Symbiodinium natans</name>
    <dbReference type="NCBI Taxonomy" id="878477"/>
    <lineage>
        <taxon>Eukaryota</taxon>
        <taxon>Sar</taxon>
        <taxon>Alveolata</taxon>
        <taxon>Dinophyceae</taxon>
        <taxon>Suessiales</taxon>
        <taxon>Symbiodiniaceae</taxon>
        <taxon>Symbiodinium</taxon>
    </lineage>
</organism>
<evidence type="ECO:0000313" key="1">
    <source>
        <dbReference type="EMBL" id="CAE7290341.1"/>
    </source>
</evidence>
<evidence type="ECO:0000313" key="2">
    <source>
        <dbReference type="Proteomes" id="UP000604046"/>
    </source>
</evidence>
<sequence length="138" mass="14758">MWKTFLSLEGAGPEIWKVFFSKALLQMVRFPLLSVAAPQGLTGLPGVVLSRLAAAALKVQQGCPQSASSQRTTQSTNYLYLDLAVLGEDGNAERYRALLPPPGRPPAAGGPLTPSHYRSIAKNCSKSKGRSLDVVHVL</sequence>
<name>A0A812N5V5_9DINO</name>
<protein>
    <submittedName>
        <fullName evidence="1">PsaL protein</fullName>
    </submittedName>
</protein>
<dbReference type="AlphaFoldDB" id="A0A812N5V5"/>
<dbReference type="EMBL" id="CAJNDS010001935">
    <property type="protein sequence ID" value="CAE7290341.1"/>
    <property type="molecule type" value="Genomic_DNA"/>
</dbReference>
<accession>A0A812N5V5</accession>
<comment type="caution">
    <text evidence="1">The sequence shown here is derived from an EMBL/GenBank/DDBJ whole genome shotgun (WGS) entry which is preliminary data.</text>
</comment>
<reference evidence="1" key="1">
    <citation type="submission" date="2021-02" db="EMBL/GenBank/DDBJ databases">
        <authorList>
            <person name="Dougan E. K."/>
            <person name="Rhodes N."/>
            <person name="Thang M."/>
            <person name="Chan C."/>
        </authorList>
    </citation>
    <scope>NUCLEOTIDE SEQUENCE</scope>
</reference>
<dbReference type="Proteomes" id="UP000604046">
    <property type="component" value="Unassembled WGS sequence"/>
</dbReference>
<proteinExistence type="predicted"/>
<keyword evidence="2" id="KW-1185">Reference proteome</keyword>
<gene>
    <name evidence="1" type="primary">psaL</name>
    <name evidence="1" type="ORF">SNAT2548_LOCUS15320</name>
</gene>